<keyword evidence="7" id="KW-1185">Reference proteome</keyword>
<protein>
    <recommendedName>
        <fullName evidence="3">Chitooligosaccharide deacetylase</fullName>
    </recommendedName>
    <alternativeName>
        <fullName evidence="4">Nodulation protein B</fullName>
    </alternativeName>
</protein>
<evidence type="ECO:0000256" key="4">
    <source>
        <dbReference type="ARBA" id="ARBA00032976"/>
    </source>
</evidence>
<dbReference type="GO" id="GO:0016810">
    <property type="term" value="F:hydrolase activity, acting on carbon-nitrogen (but not peptide) bonds"/>
    <property type="evidence" value="ECO:0007669"/>
    <property type="project" value="InterPro"/>
</dbReference>
<proteinExistence type="inferred from homology"/>
<sequence length="306" mass="35493">MSRSVPKNPPPLQPGMDNPWYAYSPFPKRPHLEWPRKARVAFCVVLHLEYYELLPPDGTVRDARFVGEFGNYNPDYRTWTQREYGNRTGIFRVLDVLDRYQIRAGVAVNAMAAERYPFLIEQFKRRKYEFIAHGISANRLISSKMSEAEEKAHIETSRTAVETAAGVTPKGWLGQDYGESQRTPQLLADAGFDYVLDWPNDDQPYAMKVGKKFVSLPNQPEWDDVQQLWLRRINTTRYPDLVGDAFELLHREGSQVFSLSIHPWLMGMAHRIKYLDEALRRIERFGNVWHATPGEIAAHYAQTMME</sequence>
<dbReference type="AlphaFoldDB" id="A0A1T4RBB0"/>
<dbReference type="SUPFAM" id="SSF88713">
    <property type="entry name" value="Glycoside hydrolase/deacetylase"/>
    <property type="match status" value="1"/>
</dbReference>
<dbReference type="InterPro" id="IPR002509">
    <property type="entry name" value="NODB_dom"/>
</dbReference>
<dbReference type="GO" id="GO:0005975">
    <property type="term" value="P:carbohydrate metabolic process"/>
    <property type="evidence" value="ECO:0007669"/>
    <property type="project" value="InterPro"/>
</dbReference>
<evidence type="ECO:0000313" key="7">
    <source>
        <dbReference type="Proteomes" id="UP000190092"/>
    </source>
</evidence>
<dbReference type="InterPro" id="IPR011330">
    <property type="entry name" value="Glyco_hydro/deAcase_b/a-brl"/>
</dbReference>
<dbReference type="Proteomes" id="UP000190092">
    <property type="component" value="Unassembled WGS sequence"/>
</dbReference>
<comment type="function">
    <text evidence="1">Is involved in generating a small heat-stable compound (Nod), an acylated oligomer of N-acetylglucosamine, that stimulates mitosis in various plant protoplasts.</text>
</comment>
<accession>A0A1T4RBB0</accession>
<organism evidence="6 7">
    <name type="scientific">Enhydrobacter aerosaccus</name>
    <dbReference type="NCBI Taxonomy" id="225324"/>
    <lineage>
        <taxon>Bacteria</taxon>
        <taxon>Pseudomonadati</taxon>
        <taxon>Pseudomonadota</taxon>
        <taxon>Alphaproteobacteria</taxon>
        <taxon>Hyphomicrobiales</taxon>
        <taxon>Enhydrobacter</taxon>
    </lineage>
</organism>
<dbReference type="Pfam" id="PF01522">
    <property type="entry name" value="Polysacc_deac_1"/>
    <property type="match status" value="1"/>
</dbReference>
<gene>
    <name evidence="6" type="ORF">SAMN02745126_03742</name>
</gene>
<dbReference type="PANTHER" id="PTHR43123">
    <property type="entry name" value="POLYSACCHARIDE DEACETYLASE-RELATED"/>
    <property type="match status" value="1"/>
</dbReference>
<dbReference type="RefSeq" id="WP_170921013.1">
    <property type="nucleotide sequence ID" value="NZ_FUWJ01000004.1"/>
</dbReference>
<reference evidence="7" key="1">
    <citation type="submission" date="2017-02" db="EMBL/GenBank/DDBJ databases">
        <authorList>
            <person name="Varghese N."/>
            <person name="Submissions S."/>
        </authorList>
    </citation>
    <scope>NUCLEOTIDE SEQUENCE [LARGE SCALE GENOMIC DNA]</scope>
    <source>
        <strain evidence="7">ATCC 27094</strain>
    </source>
</reference>
<evidence type="ECO:0000256" key="1">
    <source>
        <dbReference type="ARBA" id="ARBA00003236"/>
    </source>
</evidence>
<dbReference type="Gene3D" id="3.20.20.370">
    <property type="entry name" value="Glycoside hydrolase/deacetylase"/>
    <property type="match status" value="1"/>
</dbReference>
<evidence type="ECO:0000313" key="6">
    <source>
        <dbReference type="EMBL" id="SKA13177.1"/>
    </source>
</evidence>
<dbReference type="PANTHER" id="PTHR43123:SF4">
    <property type="entry name" value="POLYSACCHARIDE DEACETYLASE"/>
    <property type="match status" value="1"/>
</dbReference>
<comment type="similarity">
    <text evidence="2">Belongs to the polysaccharide deacetylase family.</text>
</comment>
<evidence type="ECO:0000256" key="3">
    <source>
        <dbReference type="ARBA" id="ARBA00020071"/>
    </source>
</evidence>
<feature type="domain" description="NodB homology" evidence="5">
    <location>
        <begin position="88"/>
        <end position="195"/>
    </location>
</feature>
<dbReference type="STRING" id="225324.SAMN02745126_03742"/>
<evidence type="ECO:0000259" key="5">
    <source>
        <dbReference type="Pfam" id="PF01522"/>
    </source>
</evidence>
<dbReference type="EMBL" id="FUWJ01000004">
    <property type="protein sequence ID" value="SKA13177.1"/>
    <property type="molecule type" value="Genomic_DNA"/>
</dbReference>
<name>A0A1T4RBB0_9HYPH</name>
<evidence type="ECO:0000256" key="2">
    <source>
        <dbReference type="ARBA" id="ARBA00010973"/>
    </source>
</evidence>